<proteinExistence type="predicted"/>
<keyword evidence="1" id="KW-0805">Transcription regulation</keyword>
<keyword evidence="2 4" id="KW-0238">DNA-binding</keyword>
<evidence type="ECO:0000313" key="7">
    <source>
        <dbReference type="Proteomes" id="UP000186040"/>
    </source>
</evidence>
<evidence type="ECO:0000256" key="3">
    <source>
        <dbReference type="ARBA" id="ARBA00023163"/>
    </source>
</evidence>
<dbReference type="EMBL" id="MKQR01000028">
    <property type="protein sequence ID" value="OLR90337.1"/>
    <property type="molecule type" value="Genomic_DNA"/>
</dbReference>
<evidence type="ECO:0000313" key="6">
    <source>
        <dbReference type="EMBL" id="OLR90337.1"/>
    </source>
</evidence>
<dbReference type="GO" id="GO:0000976">
    <property type="term" value="F:transcription cis-regulatory region binding"/>
    <property type="evidence" value="ECO:0007669"/>
    <property type="project" value="TreeGrafter"/>
</dbReference>
<feature type="DNA-binding region" description="H-T-H motif" evidence="4">
    <location>
        <begin position="38"/>
        <end position="57"/>
    </location>
</feature>
<dbReference type="SUPFAM" id="SSF46689">
    <property type="entry name" value="Homeodomain-like"/>
    <property type="match status" value="1"/>
</dbReference>
<evidence type="ECO:0000256" key="1">
    <source>
        <dbReference type="ARBA" id="ARBA00023015"/>
    </source>
</evidence>
<sequence>MPRGRHRLSRDDVRSAQRDKLIRGMADVVGEKGYAKATIADVLRRVHVSRETFYQQFADKEDCFLATLDRCADAMLALIAESTRGSVAVEPFDRFARGLTAYLTALADQWALTRTFFLECYAAGPVAQQRRFAAQERFALGLDAGFADHPGWRALPDRDFAARFLAAGLSSLVAAAVAADTPERLPDLEQPVIDLVRYLLSAGSAR</sequence>
<feature type="domain" description="HTH tetR-type" evidence="5">
    <location>
        <begin position="15"/>
        <end position="75"/>
    </location>
</feature>
<evidence type="ECO:0000256" key="4">
    <source>
        <dbReference type="PROSITE-ProRule" id="PRU00335"/>
    </source>
</evidence>
<reference evidence="6 7" key="1">
    <citation type="submission" date="2016-10" db="EMBL/GenBank/DDBJ databases">
        <title>The Draft Genome Sequence of Actinokineospora bangkokensis 44EHWT reveals the biosynthetic pathway of antifungal compounds Thailandins with unusual extender unit butylmalonyl-CoA.</title>
        <authorList>
            <person name="Greule A."/>
            <person name="Intra B."/>
            <person name="Flemming S."/>
            <person name="Rommel M.G."/>
            <person name="Panbangred W."/>
            <person name="Bechthold A."/>
        </authorList>
    </citation>
    <scope>NUCLEOTIDE SEQUENCE [LARGE SCALE GENOMIC DNA]</scope>
    <source>
        <strain evidence="6 7">44EHW</strain>
    </source>
</reference>
<keyword evidence="3" id="KW-0804">Transcription</keyword>
<comment type="caution">
    <text evidence="6">The sequence shown here is derived from an EMBL/GenBank/DDBJ whole genome shotgun (WGS) entry which is preliminary data.</text>
</comment>
<dbReference type="GO" id="GO:0003700">
    <property type="term" value="F:DNA-binding transcription factor activity"/>
    <property type="evidence" value="ECO:0007669"/>
    <property type="project" value="TreeGrafter"/>
</dbReference>
<keyword evidence="7" id="KW-1185">Reference proteome</keyword>
<gene>
    <name evidence="6" type="ORF">BJP25_04015</name>
</gene>
<dbReference type="InterPro" id="IPR009057">
    <property type="entry name" value="Homeodomain-like_sf"/>
</dbReference>
<evidence type="ECO:0000259" key="5">
    <source>
        <dbReference type="PROSITE" id="PS50977"/>
    </source>
</evidence>
<protein>
    <recommendedName>
        <fullName evidence="5">HTH tetR-type domain-containing protein</fullName>
    </recommendedName>
</protein>
<dbReference type="STRING" id="1193682.BJP25_04015"/>
<name>A0A1Q9LE65_9PSEU</name>
<accession>A0A1Q9LE65</accession>
<dbReference type="Proteomes" id="UP000186040">
    <property type="component" value="Unassembled WGS sequence"/>
</dbReference>
<dbReference type="Pfam" id="PF00440">
    <property type="entry name" value="TetR_N"/>
    <property type="match status" value="1"/>
</dbReference>
<dbReference type="InterPro" id="IPR001647">
    <property type="entry name" value="HTH_TetR"/>
</dbReference>
<dbReference type="PANTHER" id="PTHR30055">
    <property type="entry name" value="HTH-TYPE TRANSCRIPTIONAL REGULATOR RUTR"/>
    <property type="match status" value="1"/>
</dbReference>
<dbReference type="AlphaFoldDB" id="A0A1Q9LE65"/>
<evidence type="ECO:0000256" key="2">
    <source>
        <dbReference type="ARBA" id="ARBA00023125"/>
    </source>
</evidence>
<dbReference type="Gene3D" id="1.10.357.10">
    <property type="entry name" value="Tetracycline Repressor, domain 2"/>
    <property type="match status" value="1"/>
</dbReference>
<organism evidence="6 7">
    <name type="scientific">Actinokineospora bangkokensis</name>
    <dbReference type="NCBI Taxonomy" id="1193682"/>
    <lineage>
        <taxon>Bacteria</taxon>
        <taxon>Bacillati</taxon>
        <taxon>Actinomycetota</taxon>
        <taxon>Actinomycetes</taxon>
        <taxon>Pseudonocardiales</taxon>
        <taxon>Pseudonocardiaceae</taxon>
        <taxon>Actinokineospora</taxon>
    </lineage>
</organism>
<dbReference type="InterPro" id="IPR050109">
    <property type="entry name" value="HTH-type_TetR-like_transc_reg"/>
</dbReference>
<dbReference type="PROSITE" id="PS50977">
    <property type="entry name" value="HTH_TETR_2"/>
    <property type="match status" value="1"/>
</dbReference>
<dbReference type="PANTHER" id="PTHR30055:SF234">
    <property type="entry name" value="HTH-TYPE TRANSCRIPTIONAL REGULATOR BETI"/>
    <property type="match status" value="1"/>
</dbReference>